<proteinExistence type="predicted"/>
<organism evidence="1 2">
    <name type="scientific">Fusarium oxysporum f. sp. cubense</name>
    <dbReference type="NCBI Taxonomy" id="61366"/>
    <lineage>
        <taxon>Eukaryota</taxon>
        <taxon>Fungi</taxon>
        <taxon>Dikarya</taxon>
        <taxon>Ascomycota</taxon>
        <taxon>Pezizomycotina</taxon>
        <taxon>Sordariomycetes</taxon>
        <taxon>Hypocreomycetidae</taxon>
        <taxon>Hypocreales</taxon>
        <taxon>Nectriaceae</taxon>
        <taxon>Fusarium</taxon>
        <taxon>Fusarium oxysporum species complex</taxon>
    </lineage>
</organism>
<name>A0A559KXF5_FUSOC</name>
<reference evidence="1 2" key="1">
    <citation type="journal article" date="2019" name="Microbiol. Resour. Announc.">
        <title>High-quality draft genome sequence of Fusarium oxysporum f. sp. cubense strain 160527, a causal agent of Panama disease.</title>
        <authorList>
            <person name="Asai S."/>
            <person name="Ayukawa Y."/>
            <person name="Gan P."/>
            <person name="Masuda S."/>
            <person name="Komatsu K."/>
            <person name="Shirasu K."/>
            <person name="Arie T."/>
        </authorList>
    </citation>
    <scope>NUCLEOTIDE SEQUENCE [LARGE SCALE GENOMIC DNA]</scope>
    <source>
        <strain evidence="1 2">160527</strain>
    </source>
</reference>
<accession>A0A559KXF5</accession>
<comment type="caution">
    <text evidence="1">The sequence shown here is derived from an EMBL/GenBank/DDBJ whole genome shotgun (WGS) entry which is preliminary data.</text>
</comment>
<dbReference type="AlphaFoldDB" id="A0A559KXF5"/>
<dbReference type="EMBL" id="SRMI01000008">
    <property type="protein sequence ID" value="TVY64888.1"/>
    <property type="molecule type" value="Genomic_DNA"/>
</dbReference>
<dbReference type="Proteomes" id="UP000320707">
    <property type="component" value="Unassembled WGS sequence"/>
</dbReference>
<evidence type="ECO:0000313" key="1">
    <source>
        <dbReference type="EMBL" id="TVY64888.1"/>
    </source>
</evidence>
<gene>
    <name evidence="1" type="ORF">Focb16_v015689</name>
</gene>
<evidence type="ECO:0000313" key="2">
    <source>
        <dbReference type="Proteomes" id="UP000320707"/>
    </source>
</evidence>
<protein>
    <submittedName>
        <fullName evidence="1">Uncharacterized protein</fullName>
    </submittedName>
</protein>
<sequence>MDRTGDFIQGTKGFAPYKLLLYRGRLNDHPIYDDGHRFIYLAQNKPGDRSVGDCFIRLEEVHNRMRGDVNPYVDDCDIALQRASHLNNIQNSNGQQNLNARAEYDEFLRVLDGVLRFRCWSVHGAVSYGHEEELCNILFYNVKGENPQSDHIEEFRVWAEILRRSQGDKLASKDFFGRYWDAVIPNDQLAMFQTGMVILVSEKYFHDCGYGNIFNPITDQVRNDIRQQVWEGTKRVLEAPRLKFKPSLSIHNVIFGHELVDLPDGWHGLQADASDKFMNNGWRYLEAHPGGLYSILVNCPVKEFLCSDAHYKPLWQEGYPEPDRGRAETLQIQLNRCGKTTATTTEVEHDNVVAARTGKRDPTQDRCVATNGYSSNEAMSNIYPDYYPDPEKAKSRRVAEWLHRSAFSYGGLTKGVLGSSQVANNLVLGTPDTNTVMMRYEAFVKRLAFHSTKGNGQKTDTVFVKTEIGYPVLQGLFQHWMANSDHRYTWLAPKLVYEYHNDVGSKPHVEATRDLFPFKRETSMLFQSLLDKSLEAKCWKWPCWDENAAVVEALVESTGVDGDQEENNEAELKQMLQQDLAQRDQQV</sequence>